<dbReference type="InterPro" id="IPR014945">
    <property type="entry name" value="DUF1816"/>
</dbReference>
<accession>A0A7C3ZVZ9</accession>
<comment type="caution">
    <text evidence="1">The sequence shown here is derived from an EMBL/GenBank/DDBJ whole genome shotgun (WGS) entry which is preliminary data.</text>
</comment>
<dbReference type="Pfam" id="PF08846">
    <property type="entry name" value="DUF1816"/>
    <property type="match status" value="1"/>
</dbReference>
<name>A0A7C3ZVZ9_9CYAN</name>
<protein>
    <submittedName>
        <fullName evidence="1">DUF1816 domain-containing protein</fullName>
    </submittedName>
</protein>
<organism evidence="1">
    <name type="scientific">Planktothricoides sp. SpSt-374</name>
    <dbReference type="NCBI Taxonomy" id="2282167"/>
    <lineage>
        <taxon>Bacteria</taxon>
        <taxon>Bacillati</taxon>
        <taxon>Cyanobacteriota</taxon>
        <taxon>Cyanophyceae</taxon>
        <taxon>Oscillatoriophycideae</taxon>
        <taxon>Oscillatoriales</taxon>
        <taxon>Oscillatoriaceae</taxon>
        <taxon>Planktothricoides</taxon>
    </lineage>
</organism>
<dbReference type="AlphaFoldDB" id="A0A7C3ZVZ9"/>
<gene>
    <name evidence="1" type="ORF">ENR15_06015</name>
</gene>
<sequence>MFLAERMKEAFTSYLEKLELAWWVEIFTLHPECTYYFGPFMSAKEAELARDGYIEDLEGEGAQGISVQIKRCQPQELTIDKSSD</sequence>
<dbReference type="EMBL" id="DSPX01000057">
    <property type="protein sequence ID" value="HGG00207.1"/>
    <property type="molecule type" value="Genomic_DNA"/>
</dbReference>
<proteinExistence type="predicted"/>
<evidence type="ECO:0000313" key="1">
    <source>
        <dbReference type="EMBL" id="HGG00207.1"/>
    </source>
</evidence>
<reference evidence="1" key="1">
    <citation type="journal article" date="2020" name="mSystems">
        <title>Genome- and Community-Level Interaction Insights into Carbon Utilization and Element Cycling Functions of Hydrothermarchaeota in Hydrothermal Sediment.</title>
        <authorList>
            <person name="Zhou Z."/>
            <person name="Liu Y."/>
            <person name="Xu W."/>
            <person name="Pan J."/>
            <person name="Luo Z.H."/>
            <person name="Li M."/>
        </authorList>
    </citation>
    <scope>NUCLEOTIDE SEQUENCE [LARGE SCALE GENOMIC DNA]</scope>
    <source>
        <strain evidence="1">SpSt-374</strain>
    </source>
</reference>